<dbReference type="Pfam" id="PF00622">
    <property type="entry name" value="SPRY"/>
    <property type="match status" value="3"/>
</dbReference>
<dbReference type="SMART" id="SM00213">
    <property type="entry name" value="UBQ"/>
    <property type="match status" value="1"/>
</dbReference>
<dbReference type="Gene3D" id="3.10.20.90">
    <property type="entry name" value="Phosphatidylinositol 3-kinase Catalytic Subunit, Chain A, domain 1"/>
    <property type="match status" value="1"/>
</dbReference>
<dbReference type="PROSITE" id="PS00299">
    <property type="entry name" value="UBIQUITIN_1"/>
    <property type="match status" value="1"/>
</dbReference>
<feature type="domain" description="B30.2/SPRY" evidence="2">
    <location>
        <begin position="561"/>
        <end position="747"/>
    </location>
</feature>
<dbReference type="CDD" id="cd12885">
    <property type="entry name" value="SPRY_RanBP_like"/>
    <property type="match status" value="3"/>
</dbReference>
<dbReference type="Gene3D" id="1.25.40.20">
    <property type="entry name" value="Ankyrin repeat-containing domain"/>
    <property type="match status" value="1"/>
</dbReference>
<dbReference type="InterPro" id="IPR036770">
    <property type="entry name" value="Ankyrin_rpt-contain_sf"/>
</dbReference>
<comment type="caution">
    <text evidence="3">The sequence shown here is derived from an EMBL/GenBank/DDBJ whole genome shotgun (WGS) entry which is preliminary data.</text>
</comment>
<name>A0ABD2M702_9BILA</name>
<reference evidence="3 4" key="1">
    <citation type="submission" date="2024-10" db="EMBL/GenBank/DDBJ databases">
        <authorList>
            <person name="Kim D."/>
        </authorList>
    </citation>
    <scope>NUCLEOTIDE SEQUENCE [LARGE SCALE GENOMIC DNA]</scope>
    <source>
        <strain evidence="3">BH-2024</strain>
    </source>
</reference>
<dbReference type="InterPro" id="IPR043136">
    <property type="entry name" value="B30.2/SPRY_sf"/>
</dbReference>
<evidence type="ECO:0000259" key="2">
    <source>
        <dbReference type="PROSITE" id="PS50188"/>
    </source>
</evidence>
<dbReference type="InterPro" id="IPR013320">
    <property type="entry name" value="ConA-like_dom_sf"/>
</dbReference>
<feature type="domain" description="B30.2/SPRY" evidence="2">
    <location>
        <begin position="375"/>
        <end position="566"/>
    </location>
</feature>
<dbReference type="PROSITE" id="PS50188">
    <property type="entry name" value="B302_SPRY"/>
    <property type="match status" value="3"/>
</dbReference>
<dbReference type="Proteomes" id="UP001620626">
    <property type="component" value="Unassembled WGS sequence"/>
</dbReference>
<gene>
    <name evidence="3" type="ORF">niasHT_003172</name>
</gene>
<dbReference type="Pfam" id="PF00240">
    <property type="entry name" value="ubiquitin"/>
    <property type="match status" value="1"/>
</dbReference>
<feature type="domain" description="Ubiquitin-like" evidence="1">
    <location>
        <begin position="294"/>
        <end position="363"/>
    </location>
</feature>
<evidence type="ECO:0000313" key="4">
    <source>
        <dbReference type="Proteomes" id="UP001620626"/>
    </source>
</evidence>
<accession>A0ABD2M702</accession>
<evidence type="ECO:0000313" key="3">
    <source>
        <dbReference type="EMBL" id="KAL3122184.1"/>
    </source>
</evidence>
<dbReference type="InterPro" id="IPR001870">
    <property type="entry name" value="B30.2/SPRY"/>
</dbReference>
<dbReference type="AlphaFoldDB" id="A0ABD2M702"/>
<dbReference type="PROSITE" id="PS50053">
    <property type="entry name" value="UBIQUITIN_2"/>
    <property type="match status" value="1"/>
</dbReference>
<dbReference type="SUPFAM" id="SSF49899">
    <property type="entry name" value="Concanavalin A-like lectins/glucanases"/>
    <property type="match status" value="3"/>
</dbReference>
<sequence>MSIIILVKLLVEKGGADLAIANSAGHSPLIYAKIGRNLEIVRYLVCKGATTVADQASSSSEAGQTNTALQIKLDCPSCEPRQKIYEFPSNEEDDTASNNLCEQYYEHSPMEGCSSDFRLNRVECLAVIFKEFGNGWRSVFAKDPILLSNNPSGTFYFEISIIDMKDWATIGFAPKRNAKLDERIYSRIGTYAYESGGTFWISRKRQNPYEFFGNGDVVGCGIYSEKRQIFFTKNGQLLETPDFFISPTDNDDDYDDNPLFPFVTLSKFGAKIEANFGPQFKFDLDTLKNIGGRMQIIVKSIDNNTFTLDVEASETVEQVKAKVREMNGIPTDRQRLIFRGAQLEDTYTLDHYGIQNESIVLFVKCFHGENEQQQQAVQTTTEDIAAEIKADPSPNCWDATACHRDIEISDCGHLTAEYTGQNLHGWRSVFAKQPVLLGSDSSGTFYFEISIIKKKHWATIGICPKQSSELGERICNRTGTYAYESDGTFWLSGSLKIRNAEYIYGADDVVGFGVDLANLKLIFTKNGQHLDTIHLFASSSDHQLFPFVSLACSCDKIVANFGPKFTFNLANVEIVSISLQNCWDVTFCHNDLQISGDESLIVRLCGKGDWWRTVFSKHPISWKNNLSGVFYFEISLKELKRLALFGFADKHKPLLSLLNRSGTYAYASTGNFLINGNWEKGTCKFARGDVVGCGVNLANRRIIFTKKGQRLDTEFSLAHSSADQLFPCVSLCDSGDQIEANFGPNFEFDLTTLRNLH</sequence>
<protein>
    <submittedName>
        <fullName evidence="3">Uncharacterized protein</fullName>
    </submittedName>
</protein>
<dbReference type="InterPro" id="IPR044736">
    <property type="entry name" value="Gid1/RanBPM/SPLA_SPRY"/>
</dbReference>
<dbReference type="InterPro" id="IPR019954">
    <property type="entry name" value="Ubiquitin_CS"/>
</dbReference>
<dbReference type="Gene3D" id="2.60.120.920">
    <property type="match status" value="3"/>
</dbReference>
<dbReference type="SMART" id="SM00449">
    <property type="entry name" value="SPRY"/>
    <property type="match status" value="3"/>
</dbReference>
<dbReference type="InterPro" id="IPR000626">
    <property type="entry name" value="Ubiquitin-like_dom"/>
</dbReference>
<feature type="domain" description="B30.2/SPRY" evidence="2">
    <location>
        <begin position="79"/>
        <end position="281"/>
    </location>
</feature>
<dbReference type="InterPro" id="IPR029071">
    <property type="entry name" value="Ubiquitin-like_domsf"/>
</dbReference>
<dbReference type="EMBL" id="JBICBT010000154">
    <property type="protein sequence ID" value="KAL3122184.1"/>
    <property type="molecule type" value="Genomic_DNA"/>
</dbReference>
<proteinExistence type="predicted"/>
<dbReference type="InterPro" id="IPR003877">
    <property type="entry name" value="SPRY_dom"/>
</dbReference>
<evidence type="ECO:0000259" key="1">
    <source>
        <dbReference type="PROSITE" id="PS50053"/>
    </source>
</evidence>
<keyword evidence="4" id="KW-1185">Reference proteome</keyword>
<dbReference type="InterPro" id="IPR050618">
    <property type="entry name" value="Ubq-SigPath_Reg"/>
</dbReference>
<dbReference type="SUPFAM" id="SSF54236">
    <property type="entry name" value="Ubiquitin-like"/>
    <property type="match status" value="1"/>
</dbReference>
<dbReference type="InterPro" id="IPR019956">
    <property type="entry name" value="Ubiquitin_dom"/>
</dbReference>
<dbReference type="PANTHER" id="PTHR12864">
    <property type="entry name" value="RAN BINDING PROTEIN 9-RELATED"/>
    <property type="match status" value="1"/>
</dbReference>
<organism evidence="3 4">
    <name type="scientific">Heterodera trifolii</name>
    <dbReference type="NCBI Taxonomy" id="157864"/>
    <lineage>
        <taxon>Eukaryota</taxon>
        <taxon>Metazoa</taxon>
        <taxon>Ecdysozoa</taxon>
        <taxon>Nematoda</taxon>
        <taxon>Chromadorea</taxon>
        <taxon>Rhabditida</taxon>
        <taxon>Tylenchina</taxon>
        <taxon>Tylenchomorpha</taxon>
        <taxon>Tylenchoidea</taxon>
        <taxon>Heteroderidae</taxon>
        <taxon>Heteroderinae</taxon>
        <taxon>Heterodera</taxon>
    </lineage>
</organism>
<dbReference type="SUPFAM" id="SSF48403">
    <property type="entry name" value="Ankyrin repeat"/>
    <property type="match status" value="1"/>
</dbReference>
<dbReference type="PRINTS" id="PR00348">
    <property type="entry name" value="UBIQUITIN"/>
</dbReference>